<dbReference type="Proteomes" id="UP000191040">
    <property type="component" value="Chromosome I"/>
</dbReference>
<dbReference type="SUPFAM" id="SSF53335">
    <property type="entry name" value="S-adenosyl-L-methionine-dependent methyltransferases"/>
    <property type="match status" value="1"/>
</dbReference>
<evidence type="ECO:0000259" key="1">
    <source>
        <dbReference type="Pfam" id="PF08241"/>
    </source>
</evidence>
<dbReference type="InterPro" id="IPR029063">
    <property type="entry name" value="SAM-dependent_MTases_sf"/>
</dbReference>
<dbReference type="RefSeq" id="WP_078701171.1">
    <property type="nucleotide sequence ID" value="NZ_LT796768.1"/>
</dbReference>
<organism evidence="2 3">
    <name type="scientific">Aeromicrobium choanae</name>
    <dbReference type="NCBI Taxonomy" id="1736691"/>
    <lineage>
        <taxon>Bacteria</taxon>
        <taxon>Bacillati</taxon>
        <taxon>Actinomycetota</taxon>
        <taxon>Actinomycetes</taxon>
        <taxon>Propionibacteriales</taxon>
        <taxon>Nocardioidaceae</taxon>
        <taxon>Aeromicrobium</taxon>
    </lineage>
</organism>
<dbReference type="GO" id="GO:0008757">
    <property type="term" value="F:S-adenosylmethionine-dependent methyltransferase activity"/>
    <property type="evidence" value="ECO:0007669"/>
    <property type="project" value="InterPro"/>
</dbReference>
<dbReference type="EMBL" id="LT796768">
    <property type="protein sequence ID" value="SKB10415.1"/>
    <property type="molecule type" value="Genomic_DNA"/>
</dbReference>
<dbReference type="GO" id="GO:0032259">
    <property type="term" value="P:methylation"/>
    <property type="evidence" value="ECO:0007669"/>
    <property type="project" value="UniProtKB-KW"/>
</dbReference>
<dbReference type="PANTHER" id="PTHR43591:SF81">
    <property type="entry name" value="MAGNESIUM PROTOPORPHYRIN IX METHYLTRANSFERASE, CHLOROPLASTIC-RELATED"/>
    <property type="match status" value="1"/>
</dbReference>
<accession>A0A1T4Z9Z2</accession>
<name>A0A1T4Z9Z2_9ACTN</name>
<dbReference type="Pfam" id="PF08241">
    <property type="entry name" value="Methyltransf_11"/>
    <property type="match status" value="1"/>
</dbReference>
<dbReference type="InterPro" id="IPR013216">
    <property type="entry name" value="Methyltransf_11"/>
</dbReference>
<gene>
    <name evidence="2" type="ORF">SAMN06295964_3320</name>
</gene>
<keyword evidence="2" id="KW-0489">Methyltransferase</keyword>
<evidence type="ECO:0000313" key="2">
    <source>
        <dbReference type="EMBL" id="SKB10415.1"/>
    </source>
</evidence>
<feature type="domain" description="Methyltransferase type 11" evidence="1">
    <location>
        <begin position="50"/>
        <end position="144"/>
    </location>
</feature>
<dbReference type="OrthoDB" id="3818442at2"/>
<evidence type="ECO:0000313" key="3">
    <source>
        <dbReference type="Proteomes" id="UP000191040"/>
    </source>
</evidence>
<dbReference type="Gene3D" id="3.40.50.150">
    <property type="entry name" value="Vaccinia Virus protein VP39"/>
    <property type="match status" value="1"/>
</dbReference>
<keyword evidence="3" id="KW-1185">Reference proteome</keyword>
<dbReference type="CDD" id="cd02440">
    <property type="entry name" value="AdoMet_MTases"/>
    <property type="match status" value="1"/>
</dbReference>
<keyword evidence="2" id="KW-0808">Transferase</keyword>
<dbReference type="AlphaFoldDB" id="A0A1T4Z9Z2"/>
<dbReference type="STRING" id="1736691.SAMN06295964_3320"/>
<proteinExistence type="predicted"/>
<reference evidence="3" key="1">
    <citation type="submission" date="2017-02" db="EMBL/GenBank/DDBJ databases">
        <authorList>
            <person name="Varghese N."/>
            <person name="Submissions S."/>
        </authorList>
    </citation>
    <scope>NUCLEOTIDE SEQUENCE [LARGE SCALE GENOMIC DNA]</scope>
    <source>
        <strain evidence="3">9H-4</strain>
    </source>
</reference>
<dbReference type="PANTHER" id="PTHR43591">
    <property type="entry name" value="METHYLTRANSFERASE"/>
    <property type="match status" value="1"/>
</dbReference>
<protein>
    <submittedName>
        <fullName evidence="2">Methyltransferase domain-containing protein</fullName>
    </submittedName>
</protein>
<sequence length="273" mass="29402">MDDAEAERDAQFRGGIPEVYQRLLVPMIFEEPAESLAQVVADLAPGEVVETAAGTGALTVALLRSCPGARITATDLNQPMLDAAGAAVPNEVVTWQQADALDLPFDDRAFDVVACQFGAMFFPDRVLGYREAARVLRPGGSLVFNVWDRIETSEVPWVIHAALVTATPEHPVDFLSRTPHGYFHVPRIRDDLEEAGMPGATIRAVDGTSRTTPAEAARAFCQGTPLRVAIEHHETLTVDDATAIAEDALTRHFGPGPIEAPTRWIEVVAKTGG</sequence>